<feature type="non-terminal residue" evidence="1">
    <location>
        <position position="1"/>
    </location>
</feature>
<evidence type="ECO:0000313" key="2">
    <source>
        <dbReference type="Proteomes" id="UP000054560"/>
    </source>
</evidence>
<reference evidence="1 2" key="1">
    <citation type="submission" date="2011-02" db="EMBL/GenBank/DDBJ databases">
        <title>The Genome Sequence of Sphaeroforma arctica JP610.</title>
        <authorList>
            <consortium name="The Broad Institute Genome Sequencing Platform"/>
            <person name="Russ C."/>
            <person name="Cuomo C."/>
            <person name="Young S.K."/>
            <person name="Zeng Q."/>
            <person name="Gargeya S."/>
            <person name="Alvarado L."/>
            <person name="Berlin A."/>
            <person name="Chapman S.B."/>
            <person name="Chen Z."/>
            <person name="Freedman E."/>
            <person name="Gellesch M."/>
            <person name="Goldberg J."/>
            <person name="Griggs A."/>
            <person name="Gujja S."/>
            <person name="Heilman E."/>
            <person name="Heiman D."/>
            <person name="Howarth C."/>
            <person name="Mehta T."/>
            <person name="Neiman D."/>
            <person name="Pearson M."/>
            <person name="Roberts A."/>
            <person name="Saif S."/>
            <person name="Shea T."/>
            <person name="Shenoy N."/>
            <person name="Sisk P."/>
            <person name="Stolte C."/>
            <person name="Sykes S."/>
            <person name="White J."/>
            <person name="Yandava C."/>
            <person name="Burger G."/>
            <person name="Gray M.W."/>
            <person name="Holland P.W.H."/>
            <person name="King N."/>
            <person name="Lang F.B.F."/>
            <person name="Roger A.J."/>
            <person name="Ruiz-Trillo I."/>
            <person name="Haas B."/>
            <person name="Nusbaum C."/>
            <person name="Birren B."/>
        </authorList>
    </citation>
    <scope>NUCLEOTIDE SEQUENCE [LARGE SCALE GENOMIC DNA]</scope>
    <source>
        <strain evidence="1 2">JP610</strain>
    </source>
</reference>
<evidence type="ECO:0000313" key="1">
    <source>
        <dbReference type="EMBL" id="KNC71669.1"/>
    </source>
</evidence>
<organism evidence="1 2">
    <name type="scientific">Sphaeroforma arctica JP610</name>
    <dbReference type="NCBI Taxonomy" id="667725"/>
    <lineage>
        <taxon>Eukaryota</taxon>
        <taxon>Ichthyosporea</taxon>
        <taxon>Ichthyophonida</taxon>
        <taxon>Sphaeroforma</taxon>
    </lineage>
</organism>
<protein>
    <submittedName>
        <fullName evidence="1">Uncharacterized protein</fullName>
    </submittedName>
</protein>
<proteinExistence type="predicted"/>
<keyword evidence="2" id="KW-1185">Reference proteome</keyword>
<gene>
    <name evidence="1" type="ORF">SARC_15791</name>
</gene>
<dbReference type="EMBL" id="KQ248343">
    <property type="protein sequence ID" value="KNC71669.1"/>
    <property type="molecule type" value="Genomic_DNA"/>
</dbReference>
<dbReference type="RefSeq" id="XP_014145571.1">
    <property type="nucleotide sequence ID" value="XM_014290096.1"/>
</dbReference>
<sequence>CAGKIPTVFMRMSYAVRWVLEFIASPPAKQSNTTVVVSDVKTYRIASPTVAR</sequence>
<dbReference type="GeneID" id="25916295"/>
<dbReference type="AlphaFoldDB" id="A0A0L0F4Z6"/>
<name>A0A0L0F4Z6_9EUKA</name>
<dbReference type="Proteomes" id="UP000054560">
    <property type="component" value="Unassembled WGS sequence"/>
</dbReference>
<accession>A0A0L0F4Z6</accession>